<dbReference type="OrthoDB" id="848221at2"/>
<evidence type="ECO:0000313" key="1">
    <source>
        <dbReference type="EMBL" id="SKB41336.1"/>
    </source>
</evidence>
<keyword evidence="2" id="KW-1185">Reference proteome</keyword>
<dbReference type="Gene3D" id="2.60.40.1120">
    <property type="entry name" value="Carboxypeptidase-like, regulatory domain"/>
    <property type="match status" value="1"/>
</dbReference>
<proteinExistence type="predicted"/>
<organism evidence="1 2">
    <name type="scientific">Maribacter arcticus</name>
    <dbReference type="NCBI Taxonomy" id="561365"/>
    <lineage>
        <taxon>Bacteria</taxon>
        <taxon>Pseudomonadati</taxon>
        <taxon>Bacteroidota</taxon>
        <taxon>Flavobacteriia</taxon>
        <taxon>Flavobacteriales</taxon>
        <taxon>Flavobacteriaceae</taxon>
        <taxon>Maribacter</taxon>
    </lineage>
</organism>
<reference evidence="2" key="1">
    <citation type="submission" date="2017-02" db="EMBL/GenBank/DDBJ databases">
        <authorList>
            <person name="Varghese N."/>
            <person name="Submissions S."/>
        </authorList>
    </citation>
    <scope>NUCLEOTIDE SEQUENCE [LARGE SCALE GENOMIC DNA]</scope>
    <source>
        <strain evidence="2">DSM 23546</strain>
    </source>
</reference>
<dbReference type="AlphaFoldDB" id="A0A1T5B263"/>
<name>A0A1T5B263_9FLAO</name>
<dbReference type="EMBL" id="FUYL01000003">
    <property type="protein sequence ID" value="SKB41336.1"/>
    <property type="molecule type" value="Genomic_DNA"/>
</dbReference>
<dbReference type="Pfam" id="PF13715">
    <property type="entry name" value="CarbopepD_reg_2"/>
    <property type="match status" value="1"/>
</dbReference>
<accession>A0A1T5B263</accession>
<evidence type="ECO:0000313" key="2">
    <source>
        <dbReference type="Proteomes" id="UP000190339"/>
    </source>
</evidence>
<sequence length="290" mass="34023">MFLSPSLPVRILIIFLYTNTLFSQIKAIVLDSITKDPIPYVNIWVQDWNLGTMSNTDGSFKLGSFNGTKTIVFSAVGYITKKIASNQITNTIQLIPQITYLEEVVVLATSKRKKLTQKVGKIQHSKLGFYLPGFKEQWIFAKYFRYQPYYKKTPYLNEVRIATHSDMEDAKFILKLYTVNSKGEPEGYLFKDNIIVTARKGKKVTKINLQALKIAFPKEGFFIAVEWIPFQKYRRMWGAIQPEIGFMQLETQKDSWYYRYGRWNRIWKLTELEKYRNKYNHLALELVLSN</sequence>
<dbReference type="InterPro" id="IPR008969">
    <property type="entry name" value="CarboxyPept-like_regulatory"/>
</dbReference>
<protein>
    <submittedName>
        <fullName evidence="1">CarboxypepD_reg-like domain-containing protein</fullName>
    </submittedName>
</protein>
<dbReference type="RefSeq" id="WP_079511824.1">
    <property type="nucleotide sequence ID" value="NZ_FUYL01000003.1"/>
</dbReference>
<dbReference type="Proteomes" id="UP000190339">
    <property type="component" value="Unassembled WGS sequence"/>
</dbReference>
<dbReference type="SUPFAM" id="SSF49464">
    <property type="entry name" value="Carboxypeptidase regulatory domain-like"/>
    <property type="match status" value="1"/>
</dbReference>
<gene>
    <name evidence="1" type="ORF">SAMN05660866_01341</name>
</gene>
<dbReference type="STRING" id="561365.SAMN05660866_01341"/>